<name>A0AAP0D287_9ASTR</name>
<feature type="region of interest" description="Disordered" evidence="1">
    <location>
        <begin position="316"/>
        <end position="410"/>
    </location>
</feature>
<dbReference type="Proteomes" id="UP001408789">
    <property type="component" value="Unassembled WGS sequence"/>
</dbReference>
<feature type="compositionally biased region" description="Acidic residues" evidence="1">
    <location>
        <begin position="52"/>
        <end position="75"/>
    </location>
</feature>
<comment type="caution">
    <text evidence="3">The sequence shown here is derived from an EMBL/GenBank/DDBJ whole genome shotgun (WGS) entry which is preliminary data.</text>
</comment>
<protein>
    <recommendedName>
        <fullName evidence="2">Arabidopsis retrotransposon Orf1 C-terminal domain-containing protein</fullName>
    </recommendedName>
</protein>
<feature type="domain" description="Arabidopsis retrotransposon Orf1 C-terminal" evidence="2">
    <location>
        <begin position="549"/>
        <end position="761"/>
    </location>
</feature>
<feature type="compositionally biased region" description="Polar residues" evidence="1">
    <location>
        <begin position="374"/>
        <end position="392"/>
    </location>
</feature>
<dbReference type="AlphaFoldDB" id="A0AAP0D287"/>
<gene>
    <name evidence="3" type="ORF">SSX86_016202</name>
</gene>
<feature type="region of interest" description="Disordered" evidence="1">
    <location>
        <begin position="42"/>
        <end position="105"/>
    </location>
</feature>
<dbReference type="InterPro" id="IPR004312">
    <property type="entry name" value="ATHILA_Orf1_C"/>
</dbReference>
<feature type="compositionally biased region" description="Low complexity" evidence="1">
    <location>
        <begin position="42"/>
        <end position="51"/>
    </location>
</feature>
<dbReference type="InterPro" id="IPR052579">
    <property type="entry name" value="Zinc_finger_SWIM"/>
</dbReference>
<evidence type="ECO:0000313" key="4">
    <source>
        <dbReference type="Proteomes" id="UP001408789"/>
    </source>
</evidence>
<dbReference type="CDD" id="cd22744">
    <property type="entry name" value="OTU"/>
    <property type="match status" value="1"/>
</dbReference>
<feature type="compositionally biased region" description="Basic and acidic residues" evidence="1">
    <location>
        <begin position="1"/>
        <end position="11"/>
    </location>
</feature>
<evidence type="ECO:0000256" key="1">
    <source>
        <dbReference type="SAM" id="MobiDB-lite"/>
    </source>
</evidence>
<evidence type="ECO:0000259" key="2">
    <source>
        <dbReference type="Pfam" id="PF03078"/>
    </source>
</evidence>
<dbReference type="Gene3D" id="3.90.70.80">
    <property type="match status" value="1"/>
</dbReference>
<reference evidence="3 4" key="1">
    <citation type="submission" date="2024-04" db="EMBL/GenBank/DDBJ databases">
        <title>The reference genome of an endangered Asteraceae, Deinandra increscens subsp. villosa, native to the Central Coast of California.</title>
        <authorList>
            <person name="Guilliams M."/>
            <person name="Hasenstab-Lehman K."/>
            <person name="Meyer R."/>
            <person name="Mcevoy S."/>
        </authorList>
    </citation>
    <scope>NUCLEOTIDE SEQUENCE [LARGE SCALE GENOMIC DNA]</scope>
    <source>
        <tissue evidence="3">Leaf</tissue>
    </source>
</reference>
<feature type="compositionally biased region" description="Basic and acidic residues" evidence="1">
    <location>
        <begin position="322"/>
        <end position="356"/>
    </location>
</feature>
<organism evidence="3 4">
    <name type="scientific">Deinandra increscens subsp. villosa</name>
    <dbReference type="NCBI Taxonomy" id="3103831"/>
    <lineage>
        <taxon>Eukaryota</taxon>
        <taxon>Viridiplantae</taxon>
        <taxon>Streptophyta</taxon>
        <taxon>Embryophyta</taxon>
        <taxon>Tracheophyta</taxon>
        <taxon>Spermatophyta</taxon>
        <taxon>Magnoliopsida</taxon>
        <taxon>eudicotyledons</taxon>
        <taxon>Gunneridae</taxon>
        <taxon>Pentapetalae</taxon>
        <taxon>asterids</taxon>
        <taxon>campanulids</taxon>
        <taxon>Asterales</taxon>
        <taxon>Asteraceae</taxon>
        <taxon>Asteroideae</taxon>
        <taxon>Heliantheae alliance</taxon>
        <taxon>Madieae</taxon>
        <taxon>Madiinae</taxon>
        <taxon>Deinandra</taxon>
    </lineage>
</organism>
<dbReference type="PANTHER" id="PTHR31569:SF4">
    <property type="entry name" value="SWIM-TYPE DOMAIN-CONTAINING PROTEIN"/>
    <property type="match status" value="1"/>
</dbReference>
<keyword evidence="4" id="KW-1185">Reference proteome</keyword>
<sequence length="954" mass="110250">MVLKSADEKKSSPKKLKDKPFYGSQSQLGYGQLSYQLKKESYYSQSSYGSEGETDSVDDSDEFVEDTYEGDDAEDSGSSINLNSDGTETGDESDEDPETVSYATNRAFASREDLQKWAKDRGRKYGFTIVIGRSRANESVELLCDRGPKRPSTAKVRDTGTIKNDCAFKLVGRYSGRSDCWSLEEIWKLHNHKPFVFEEGHPYLRRLTSEQSDFVATLYKLHVKPRNILLALREKFPGNCCILKDIYNVTRKIREQDKVGQRIPLASIHQFWRKFSFEPEYTEDVEPSLDEQFEDIKREFASQSPQVKKSFLQKIRSFASRSKSDKKEPEVRRDPRGRPKEQKGHTQRETSPEPARHSSYTSSHKDIPVPPRHNSYTASQFKKPSTRPSQKKNAPEHGRNVGKTGADHGFPLMMDPKDLSNIMRFKSHIPQLFHRYIEDIKDVNPDGNCGFRSVALCLGMDQKQWPLVRKRMMNEMDKNSRWWQWRFNTEQQGRYDTVRNGLDWFDTVQAAPFDKWMDFPGHALVMAQTFMCIVIQISNLEMADDEIHDDIFDEEMVDQPPQQRRRVDEHIGTLDQNEHLQFPAGNALKRYRKLRTMIPYRNTLIDWTLLESTGERQRAEEYIGVDTPWSRLFTMDLPAYRELTVEFYSTFRWRPHVDPLPDQSDDDVVDPPEVRFSMFGYQHQMDLPEFAWRTGLYTEAEVQQPLFTESIHTLPEDELKNFWPAIGDRQLTGDSKASDIRDPLYRYFHRLIACGINGRKDSTDKCNFRDVFYLRCLLTHRHCNLARCLAAYSSSYYHRQFRGSLLGGPYVTRIAHSYAYILNLHQLRIPPVPPMPCGVPTVRGMGMYATFPGIGPRLRTKKDAPPYVPVPLVEPDPLNAPEIQIDGDQPVHEEDPPQHPTIIYRVARFPPATQALLQRLDQRTEHIPKATIVAGPDEDPPVYLSTSCGFHVVL</sequence>
<evidence type="ECO:0000313" key="3">
    <source>
        <dbReference type="EMBL" id="KAK9064820.1"/>
    </source>
</evidence>
<accession>A0AAP0D287</accession>
<feature type="compositionally biased region" description="Acidic residues" evidence="1">
    <location>
        <begin position="88"/>
        <end position="98"/>
    </location>
</feature>
<proteinExistence type="predicted"/>
<dbReference type="Pfam" id="PF03078">
    <property type="entry name" value="ATHILA"/>
    <property type="match status" value="1"/>
</dbReference>
<feature type="region of interest" description="Disordered" evidence="1">
    <location>
        <begin position="1"/>
        <end position="26"/>
    </location>
</feature>
<dbReference type="EMBL" id="JBCNJP010000017">
    <property type="protein sequence ID" value="KAK9064820.1"/>
    <property type="molecule type" value="Genomic_DNA"/>
</dbReference>
<dbReference type="PANTHER" id="PTHR31569">
    <property type="entry name" value="SWIM-TYPE DOMAIN-CONTAINING PROTEIN"/>
    <property type="match status" value="1"/>
</dbReference>